<name>A0ABV3V174_9MICC</name>
<dbReference type="EMBL" id="JAYWLU010000006">
    <property type="protein sequence ID" value="MEX3594461.1"/>
    <property type="molecule type" value="Genomic_DNA"/>
</dbReference>
<dbReference type="Proteomes" id="UP001558481">
    <property type="component" value="Unassembled WGS sequence"/>
</dbReference>
<reference evidence="1 2" key="1">
    <citation type="journal article" date="2024" name="Fungal Genet. Biol.">
        <title>The porcine skin microbiome exhibits broad fungal antagonism.</title>
        <authorList>
            <person name="De La Cruz K.F."/>
            <person name="Townsend E.C."/>
            <person name="Alex Cheong J.Z."/>
            <person name="Salamzade R."/>
            <person name="Liu A."/>
            <person name="Sandstrom S."/>
            <person name="Davila E."/>
            <person name="Huang L."/>
            <person name="Xu K.H."/>
            <person name="Wu S.Y."/>
            <person name="Meudt J.J."/>
            <person name="Shanmuganayagam D."/>
            <person name="Gibson A.L.F."/>
            <person name="Kalan L.R."/>
        </authorList>
    </citation>
    <scope>NUCLEOTIDE SEQUENCE [LARGE SCALE GENOMIC DNA]</scope>
    <source>
        <strain evidence="1 2">LK2625</strain>
    </source>
</reference>
<proteinExistence type="predicted"/>
<gene>
    <name evidence="1" type="ORF">VVR66_07030</name>
</gene>
<sequence length="42" mass="4617">MFTVRRGGVAKGEVIRVTPALYNTPQDSDLLARALKAAARRF</sequence>
<evidence type="ECO:0000313" key="1">
    <source>
        <dbReference type="EMBL" id="MEX3594461.1"/>
    </source>
</evidence>
<keyword evidence="2" id="KW-1185">Reference proteome</keyword>
<organism evidence="1 2">
    <name type="scientific">Kocuria carniphila</name>
    <dbReference type="NCBI Taxonomy" id="262208"/>
    <lineage>
        <taxon>Bacteria</taxon>
        <taxon>Bacillati</taxon>
        <taxon>Actinomycetota</taxon>
        <taxon>Actinomycetes</taxon>
        <taxon>Micrococcales</taxon>
        <taxon>Micrococcaceae</taxon>
        <taxon>Kocuria</taxon>
    </lineage>
</organism>
<protein>
    <submittedName>
        <fullName evidence="1">Uncharacterized protein</fullName>
    </submittedName>
</protein>
<evidence type="ECO:0000313" key="2">
    <source>
        <dbReference type="Proteomes" id="UP001558481"/>
    </source>
</evidence>
<dbReference type="RefSeq" id="WP_368629230.1">
    <property type="nucleotide sequence ID" value="NZ_JAYWLU010000006.1"/>
</dbReference>
<accession>A0ABV3V174</accession>
<comment type="caution">
    <text evidence="1">The sequence shown here is derived from an EMBL/GenBank/DDBJ whole genome shotgun (WGS) entry which is preliminary data.</text>
</comment>